<dbReference type="OrthoDB" id="5513522at2"/>
<reference evidence="1 2" key="1">
    <citation type="submission" date="2018-11" db="EMBL/GenBank/DDBJ databases">
        <title>Genomic Encyclopedia of Type Strains, Phase IV (KMG-IV): sequencing the most valuable type-strain genomes for metagenomic binning, comparative biology and taxonomic classification.</title>
        <authorList>
            <person name="Goeker M."/>
        </authorList>
    </citation>
    <scope>NUCLEOTIDE SEQUENCE [LARGE SCALE GENOMIC DNA]</scope>
    <source>
        <strain evidence="1 2">DSM 22027</strain>
    </source>
</reference>
<name>A0A3N1UR04_9BACT</name>
<sequence length="217" mass="24865">MSKGLTPRHGRRLVRCLRHPLFPLYALERNLGMLLHENGSRGPLARRAARWVTVIWERIQWFQELIGAQNGASGPENSASALHGLNDSPDRSRIESYCDHCGLCCEICSGFPDFPDPENPPQAWQFAFGQGLGYGHRFCPFLMQNRREGRSFCAIHPHRPNPCRIFEEDECRTVKTELKDELARTRGRPLRFSARIGRFMGRAVKTGRGFRLLPHEE</sequence>
<dbReference type="EMBL" id="RJVA01000011">
    <property type="protein sequence ID" value="ROQ93542.1"/>
    <property type="molecule type" value="Genomic_DNA"/>
</dbReference>
<dbReference type="AlphaFoldDB" id="A0A3N1UR04"/>
<comment type="caution">
    <text evidence="1">The sequence shown here is derived from an EMBL/GenBank/DDBJ whole genome shotgun (WGS) entry which is preliminary data.</text>
</comment>
<dbReference type="Proteomes" id="UP000276223">
    <property type="component" value="Unassembled WGS sequence"/>
</dbReference>
<evidence type="ECO:0000313" key="2">
    <source>
        <dbReference type="Proteomes" id="UP000276223"/>
    </source>
</evidence>
<gene>
    <name evidence="1" type="ORF">EDC27_1566</name>
</gene>
<protein>
    <submittedName>
        <fullName evidence="1">Fe-S-cluster containining protein</fullName>
    </submittedName>
</protein>
<proteinExistence type="predicted"/>
<dbReference type="RefSeq" id="WP_148045709.1">
    <property type="nucleotide sequence ID" value="NZ_RJVA01000011.1"/>
</dbReference>
<keyword evidence="2" id="KW-1185">Reference proteome</keyword>
<organism evidence="1 2">
    <name type="scientific">Desulfosoma caldarium</name>
    <dbReference type="NCBI Taxonomy" id="610254"/>
    <lineage>
        <taxon>Bacteria</taxon>
        <taxon>Pseudomonadati</taxon>
        <taxon>Thermodesulfobacteriota</taxon>
        <taxon>Syntrophobacteria</taxon>
        <taxon>Syntrophobacterales</taxon>
        <taxon>Syntrophobacteraceae</taxon>
        <taxon>Desulfosoma</taxon>
    </lineage>
</organism>
<accession>A0A3N1UR04</accession>
<evidence type="ECO:0000313" key="1">
    <source>
        <dbReference type="EMBL" id="ROQ93542.1"/>
    </source>
</evidence>